<keyword evidence="2 6" id="KW-0678">Repressor</keyword>
<reference evidence="8" key="1">
    <citation type="submission" date="2023-03" db="UniProtKB">
        <authorList>
            <consortium name="EnsemblPlants"/>
        </authorList>
    </citation>
    <scope>IDENTIFICATION</scope>
</reference>
<dbReference type="PANTHER" id="PTHR33057:SF114">
    <property type="entry name" value="TRANSCRIPTION REPRESSOR-RELATED"/>
    <property type="match status" value="1"/>
</dbReference>
<organism evidence="8">
    <name type="scientific">Cucumis melo</name>
    <name type="common">Muskmelon</name>
    <dbReference type="NCBI Taxonomy" id="3656"/>
    <lineage>
        <taxon>Eukaryota</taxon>
        <taxon>Viridiplantae</taxon>
        <taxon>Streptophyta</taxon>
        <taxon>Embryophyta</taxon>
        <taxon>Tracheophyta</taxon>
        <taxon>Spermatophyta</taxon>
        <taxon>Magnoliopsida</taxon>
        <taxon>eudicotyledons</taxon>
        <taxon>Gunneridae</taxon>
        <taxon>Pentapetalae</taxon>
        <taxon>rosids</taxon>
        <taxon>fabids</taxon>
        <taxon>Cucurbitales</taxon>
        <taxon>Cucurbitaceae</taxon>
        <taxon>Benincaseae</taxon>
        <taxon>Cucumis</taxon>
    </lineage>
</organism>
<dbReference type="PROSITE" id="PS51754">
    <property type="entry name" value="OVATE"/>
    <property type="match status" value="1"/>
</dbReference>
<feature type="domain" description="OVATE" evidence="7">
    <location>
        <begin position="107"/>
        <end position="166"/>
    </location>
</feature>
<evidence type="ECO:0000256" key="6">
    <source>
        <dbReference type="RuleBase" id="RU367028"/>
    </source>
</evidence>
<comment type="function">
    <text evidence="6">Transcriptional repressor that regulates multiple aspects of plant growth and development.</text>
</comment>
<dbReference type="InterPro" id="IPR006458">
    <property type="entry name" value="Ovate_C"/>
</dbReference>
<proteinExistence type="predicted"/>
<keyword evidence="3 6" id="KW-0805">Transcription regulation</keyword>
<dbReference type="NCBIfam" id="TIGR01568">
    <property type="entry name" value="A_thal_3678"/>
    <property type="match status" value="1"/>
</dbReference>
<evidence type="ECO:0000256" key="2">
    <source>
        <dbReference type="ARBA" id="ARBA00022491"/>
    </source>
</evidence>
<evidence type="ECO:0000313" key="8">
    <source>
        <dbReference type="EnsemblPlants" id="MELO3C007422.2.1"/>
    </source>
</evidence>
<dbReference type="AlphaFoldDB" id="A0A9I9CRT0"/>
<sequence length="176" mass="20415">MIIFGLQAPFKAVRMKAAGSTQHHHQAQNAYRALCCGCSCNCRLSFSSSEETESFNSDKFPSVSSIAHAMVQERLDQMIREKREVRNGKERKKQRSEDTKFVVMVAMEKCSDDPKEDFRVSMTEMILANRIEEPKDLRNLLNYYISMNSDECHGVIFEVFHEVCSNLFLACKRHYW</sequence>
<evidence type="ECO:0000256" key="5">
    <source>
        <dbReference type="ARBA" id="ARBA00023242"/>
    </source>
</evidence>
<dbReference type="InterPro" id="IPR038933">
    <property type="entry name" value="Ovate"/>
</dbReference>
<protein>
    <recommendedName>
        <fullName evidence="6">Transcription repressor</fullName>
    </recommendedName>
    <alternativeName>
        <fullName evidence="6">Ovate family protein</fullName>
    </alternativeName>
</protein>
<name>A0A9I9CRT0_CUCME</name>
<dbReference type="Pfam" id="PF04844">
    <property type="entry name" value="Ovate"/>
    <property type="match status" value="1"/>
</dbReference>
<dbReference type="Gramene" id="MELO3C007422.2.1">
    <property type="protein sequence ID" value="MELO3C007422.2.1"/>
    <property type="gene ID" value="MELO3C007422.2"/>
</dbReference>
<dbReference type="GO" id="GO:0005634">
    <property type="term" value="C:nucleus"/>
    <property type="evidence" value="ECO:0007669"/>
    <property type="project" value="UniProtKB-SubCell"/>
</dbReference>
<accession>A0A9I9CRT0</accession>
<evidence type="ECO:0000256" key="1">
    <source>
        <dbReference type="ARBA" id="ARBA00004123"/>
    </source>
</evidence>
<comment type="subcellular location">
    <subcellularLocation>
        <location evidence="1 6">Nucleus</location>
    </subcellularLocation>
</comment>
<dbReference type="EnsemblPlants" id="MELO3C007422.2.1">
    <property type="protein sequence ID" value="MELO3C007422.2.1"/>
    <property type="gene ID" value="MELO3C007422.2"/>
</dbReference>
<keyword evidence="5 6" id="KW-0539">Nucleus</keyword>
<keyword evidence="4 6" id="KW-0804">Transcription</keyword>
<evidence type="ECO:0000259" key="7">
    <source>
        <dbReference type="PROSITE" id="PS51754"/>
    </source>
</evidence>
<evidence type="ECO:0000256" key="4">
    <source>
        <dbReference type="ARBA" id="ARBA00023163"/>
    </source>
</evidence>
<dbReference type="PANTHER" id="PTHR33057">
    <property type="entry name" value="TRANSCRIPTION REPRESSOR OFP7-RELATED"/>
    <property type="match status" value="1"/>
</dbReference>
<evidence type="ECO:0000256" key="3">
    <source>
        <dbReference type="ARBA" id="ARBA00023015"/>
    </source>
</evidence>
<dbReference type="GO" id="GO:0045892">
    <property type="term" value="P:negative regulation of DNA-templated transcription"/>
    <property type="evidence" value="ECO:0007669"/>
    <property type="project" value="UniProtKB-UniRule"/>
</dbReference>